<sequence length="419" mass="41557">MTAAIHAVTGISNATGRPLVLAGVLRSPLTLQRAQVATLATAQASNGATWAEFGGNQARTHGSASRLLVEGQRANLLRNPRCEGAVIGTPGTLPTFWSFAGTLGLSTAVTGTGVEDGLAYVDIRFFGTPTSTGTVQVNHDVASPASDGQVWTYSLFSRVSAGSLANVGNATLAATAGTGTTNATYTLASATLGTTRRSATVTAAGGATSIIVRWRLAVTSGQPVDVSVRFAGIQLEQGPAASTPILPLAGSPASVTRGTDLVSATLSALGIAGNGRATLGWCGVIPQAAGAGASQTLLQIDGGDENNRYTVLNAAGGSVIRLQRGLAGATAQSDAGSMTAGTVFRLGLSIDGAGRAALSLNGGAPIAVTGGAVSGLAALRLGTTAAGLAAMFGETRHLHLLPFTIADARLGAFTAALPG</sequence>
<dbReference type="OrthoDB" id="7260461at2"/>
<accession>A0A1I4B0Z2</accession>
<keyword evidence="2" id="KW-1185">Reference proteome</keyword>
<gene>
    <name evidence="1" type="ORF">SAMN02745775_104297</name>
</gene>
<dbReference type="EMBL" id="FOSQ01000004">
    <property type="protein sequence ID" value="SFK61526.1"/>
    <property type="molecule type" value="Genomic_DNA"/>
</dbReference>
<proteinExistence type="predicted"/>
<evidence type="ECO:0000313" key="1">
    <source>
        <dbReference type="EMBL" id="SFK61526.1"/>
    </source>
</evidence>
<dbReference type="RefSeq" id="WP_092960373.1">
    <property type="nucleotide sequence ID" value="NZ_FOSQ01000004.1"/>
</dbReference>
<organism evidence="1 2">
    <name type="scientific">Falsiroseomonas stagni DSM 19981</name>
    <dbReference type="NCBI Taxonomy" id="1123062"/>
    <lineage>
        <taxon>Bacteria</taxon>
        <taxon>Pseudomonadati</taxon>
        <taxon>Pseudomonadota</taxon>
        <taxon>Alphaproteobacteria</taxon>
        <taxon>Acetobacterales</taxon>
        <taxon>Roseomonadaceae</taxon>
        <taxon>Falsiroseomonas</taxon>
    </lineage>
</organism>
<evidence type="ECO:0000313" key="2">
    <source>
        <dbReference type="Proteomes" id="UP000199473"/>
    </source>
</evidence>
<dbReference type="Proteomes" id="UP000199473">
    <property type="component" value="Unassembled WGS sequence"/>
</dbReference>
<reference evidence="1 2" key="1">
    <citation type="submission" date="2016-10" db="EMBL/GenBank/DDBJ databases">
        <authorList>
            <person name="de Groot N.N."/>
        </authorList>
    </citation>
    <scope>NUCLEOTIDE SEQUENCE [LARGE SCALE GENOMIC DNA]</scope>
    <source>
        <strain evidence="1 2">DSM 19981</strain>
    </source>
</reference>
<dbReference type="STRING" id="1123062.SAMN02745775_104297"/>
<dbReference type="AlphaFoldDB" id="A0A1I4B0Z2"/>
<protein>
    <submittedName>
        <fullName evidence="1">Uncharacterized protein</fullName>
    </submittedName>
</protein>
<name>A0A1I4B0Z2_9PROT</name>